<proteinExistence type="predicted"/>
<accession>A0ABP3F9I7</accession>
<reference evidence="2" key="1">
    <citation type="journal article" date="2019" name="Int. J. Syst. Evol. Microbiol.">
        <title>The Global Catalogue of Microorganisms (GCM) 10K type strain sequencing project: providing services to taxonomists for standard genome sequencing and annotation.</title>
        <authorList>
            <consortium name="The Broad Institute Genomics Platform"/>
            <consortium name="The Broad Institute Genome Sequencing Center for Infectious Disease"/>
            <person name="Wu L."/>
            <person name="Ma J."/>
        </authorList>
    </citation>
    <scope>NUCLEOTIDE SEQUENCE [LARGE SCALE GENOMIC DNA]</scope>
    <source>
        <strain evidence="2">JCM 16343</strain>
    </source>
</reference>
<keyword evidence="2" id="KW-1185">Reference proteome</keyword>
<comment type="caution">
    <text evidence="1">The sequence shown here is derived from an EMBL/GenBank/DDBJ whole genome shotgun (WGS) entry which is preliminary data.</text>
</comment>
<dbReference type="EMBL" id="BAAAFR010000001">
    <property type="protein sequence ID" value="GAA0311784.1"/>
    <property type="molecule type" value="Genomic_DNA"/>
</dbReference>
<protein>
    <submittedName>
        <fullName evidence="1">Uncharacterized protein</fullName>
    </submittedName>
</protein>
<evidence type="ECO:0000313" key="1">
    <source>
        <dbReference type="EMBL" id="GAA0311784.1"/>
    </source>
</evidence>
<dbReference type="Proteomes" id="UP001501787">
    <property type="component" value="Unassembled WGS sequence"/>
</dbReference>
<evidence type="ECO:0000313" key="2">
    <source>
        <dbReference type="Proteomes" id="UP001501787"/>
    </source>
</evidence>
<gene>
    <name evidence="1" type="ORF">GCM10009129_06400</name>
</gene>
<sequence>MGMYGDPNGVELVDVDPDYQPPEFAPLGAAQILAIDSKYYALAYGVSHTEAMRQMLIQHDNSAATEEIRAEFGDKITAIGLTTEPEYGMVVILKDVETAPPMRRMYRDAKPLAERKIVAASFATPNDRGVTLTQAEVDTATALITSPTAFIVRFELEKDLLPLPEPEYRLCTNP</sequence>
<organism evidence="1 2">
    <name type="scientific">Psychrobacter aestuarii</name>
    <dbReference type="NCBI Taxonomy" id="556327"/>
    <lineage>
        <taxon>Bacteria</taxon>
        <taxon>Pseudomonadati</taxon>
        <taxon>Pseudomonadota</taxon>
        <taxon>Gammaproteobacteria</taxon>
        <taxon>Moraxellales</taxon>
        <taxon>Moraxellaceae</taxon>
        <taxon>Psychrobacter</taxon>
    </lineage>
</organism>
<name>A0ABP3F9I7_9GAMM</name>